<dbReference type="SMART" id="SM00066">
    <property type="entry name" value="GAL4"/>
    <property type="match status" value="1"/>
</dbReference>
<dbReference type="Pfam" id="PF00172">
    <property type="entry name" value="Zn_clus"/>
    <property type="match status" value="1"/>
</dbReference>
<evidence type="ECO:0000256" key="2">
    <source>
        <dbReference type="ARBA" id="ARBA00023015"/>
    </source>
</evidence>
<gene>
    <name evidence="7" type="ORF">LTR69_008269</name>
</gene>
<keyword evidence="3" id="KW-0238">DNA-binding</keyword>
<feature type="domain" description="Zn(2)-C6 fungal-type" evidence="6">
    <location>
        <begin position="10"/>
        <end position="38"/>
    </location>
</feature>
<keyword evidence="8" id="KW-1185">Reference proteome</keyword>
<evidence type="ECO:0000313" key="8">
    <source>
        <dbReference type="Proteomes" id="UP001345691"/>
    </source>
</evidence>
<dbReference type="PROSITE" id="PS00463">
    <property type="entry name" value="ZN2_CY6_FUNGAL_1"/>
    <property type="match status" value="1"/>
</dbReference>
<sequence>MTTSQTNREACHNCRRQRLKCDRSLPQCLKCAKNGQECLGYQRFFRWEYGVASRGKMAGITFEDMIKDQAKMHSLSLSPRPASSQQHARVWPLGSLTDPLVQDLGHAWRKYLFYFASDVCRDLVLYDSFHHNHFRDLIPLTRQYPVLLHIIIANSALHMSNASQKSSFLHTGPWGSVGSTSSTIHLPNSYRDALAAKQRALSLLKSALGSLAPADLDVALAVVLLFIDFELIDSGRDHWKHHIEGAKTIIETLAGSDTWTQTAMSPLRTSLISNCLVFDIIGSALSSPVDHGPRNLFPAGNLSLLQDAEGNHCSSFPACLLQLLLSGSKLSWPNHPSSPPHPSVHAKQQQDGLSLLSTAQNFNPLAWAMNVQPHSPATDLQHRTHIASAHQAGVCIYLSRVLLSLDSTAPIPNDLELLVRDVIIQLSLIPKSHALFKSTTWPAFIAGAETNVRDRQEWVVKRFEELWEVEPWGLIPGALGELKKMWSSRMTVTGKFVIQDGKQHHGSWIEDLRGRGVDWLII</sequence>
<keyword evidence="5" id="KW-0539">Nucleus</keyword>
<organism evidence="7 8">
    <name type="scientific">Exophiala sideris</name>
    <dbReference type="NCBI Taxonomy" id="1016849"/>
    <lineage>
        <taxon>Eukaryota</taxon>
        <taxon>Fungi</taxon>
        <taxon>Dikarya</taxon>
        <taxon>Ascomycota</taxon>
        <taxon>Pezizomycotina</taxon>
        <taxon>Eurotiomycetes</taxon>
        <taxon>Chaetothyriomycetidae</taxon>
        <taxon>Chaetothyriales</taxon>
        <taxon>Herpotrichiellaceae</taxon>
        <taxon>Exophiala</taxon>
    </lineage>
</organism>
<dbReference type="InterPro" id="IPR021858">
    <property type="entry name" value="Fun_TF"/>
</dbReference>
<dbReference type="PANTHER" id="PTHR37534">
    <property type="entry name" value="TRANSCRIPTIONAL ACTIVATOR PROTEIN UGA3"/>
    <property type="match status" value="1"/>
</dbReference>
<proteinExistence type="predicted"/>
<accession>A0ABR0J4A4</accession>
<evidence type="ECO:0000313" key="7">
    <source>
        <dbReference type="EMBL" id="KAK5055893.1"/>
    </source>
</evidence>
<dbReference type="Proteomes" id="UP001345691">
    <property type="component" value="Unassembled WGS sequence"/>
</dbReference>
<name>A0ABR0J4A4_9EURO</name>
<dbReference type="InterPro" id="IPR001138">
    <property type="entry name" value="Zn2Cys6_DnaBD"/>
</dbReference>
<evidence type="ECO:0000256" key="1">
    <source>
        <dbReference type="ARBA" id="ARBA00004123"/>
    </source>
</evidence>
<evidence type="ECO:0000256" key="3">
    <source>
        <dbReference type="ARBA" id="ARBA00023125"/>
    </source>
</evidence>
<evidence type="ECO:0000259" key="6">
    <source>
        <dbReference type="PROSITE" id="PS50048"/>
    </source>
</evidence>
<dbReference type="EMBL" id="JAVRRF010000019">
    <property type="protein sequence ID" value="KAK5055893.1"/>
    <property type="molecule type" value="Genomic_DNA"/>
</dbReference>
<dbReference type="SUPFAM" id="SSF57701">
    <property type="entry name" value="Zn2/Cys6 DNA-binding domain"/>
    <property type="match status" value="1"/>
</dbReference>
<dbReference type="InterPro" id="IPR036864">
    <property type="entry name" value="Zn2-C6_fun-type_DNA-bd_sf"/>
</dbReference>
<reference evidence="7 8" key="1">
    <citation type="submission" date="2023-08" db="EMBL/GenBank/DDBJ databases">
        <title>Black Yeasts Isolated from many extreme environments.</title>
        <authorList>
            <person name="Coleine C."/>
            <person name="Stajich J.E."/>
            <person name="Selbmann L."/>
        </authorList>
    </citation>
    <scope>NUCLEOTIDE SEQUENCE [LARGE SCALE GENOMIC DNA]</scope>
    <source>
        <strain evidence="7 8">CCFEE 6328</strain>
    </source>
</reference>
<dbReference type="Gene3D" id="4.10.240.10">
    <property type="entry name" value="Zn(2)-C6 fungal-type DNA-binding domain"/>
    <property type="match status" value="1"/>
</dbReference>
<comment type="subcellular location">
    <subcellularLocation>
        <location evidence="1">Nucleus</location>
    </subcellularLocation>
</comment>
<dbReference type="Pfam" id="PF11951">
    <property type="entry name" value="Fungal_trans_2"/>
    <property type="match status" value="1"/>
</dbReference>
<protein>
    <recommendedName>
        <fullName evidence="6">Zn(2)-C6 fungal-type domain-containing protein</fullName>
    </recommendedName>
</protein>
<comment type="caution">
    <text evidence="7">The sequence shown here is derived from an EMBL/GenBank/DDBJ whole genome shotgun (WGS) entry which is preliminary data.</text>
</comment>
<evidence type="ECO:0000256" key="5">
    <source>
        <dbReference type="ARBA" id="ARBA00023242"/>
    </source>
</evidence>
<evidence type="ECO:0000256" key="4">
    <source>
        <dbReference type="ARBA" id="ARBA00023163"/>
    </source>
</evidence>
<dbReference type="CDD" id="cd00067">
    <property type="entry name" value="GAL4"/>
    <property type="match status" value="1"/>
</dbReference>
<keyword evidence="2" id="KW-0805">Transcription regulation</keyword>
<dbReference type="PANTHER" id="PTHR37534:SF51">
    <property type="entry name" value="ACRIFLAVINE SENSITIVITY CONTROL PROTEIN ACR-2"/>
    <property type="match status" value="1"/>
</dbReference>
<dbReference type="PROSITE" id="PS50048">
    <property type="entry name" value="ZN2_CY6_FUNGAL_2"/>
    <property type="match status" value="1"/>
</dbReference>
<keyword evidence="4" id="KW-0804">Transcription</keyword>